<dbReference type="EMBL" id="JACYGY010000001">
    <property type="protein sequence ID" value="MBE9461939.1"/>
    <property type="molecule type" value="Genomic_DNA"/>
</dbReference>
<comment type="caution">
    <text evidence="4">The sequence shown here is derived from an EMBL/GenBank/DDBJ whole genome shotgun (WGS) entry which is preliminary data.</text>
</comment>
<evidence type="ECO:0000313" key="4">
    <source>
        <dbReference type="EMBL" id="MBE9461939.1"/>
    </source>
</evidence>
<evidence type="ECO:0000313" key="5">
    <source>
        <dbReference type="Proteomes" id="UP000634134"/>
    </source>
</evidence>
<keyword evidence="5" id="KW-1185">Reference proteome</keyword>
<organism evidence="4 5">
    <name type="scientific">Dyadobacter subterraneus</name>
    <dbReference type="NCBI Taxonomy" id="2773304"/>
    <lineage>
        <taxon>Bacteria</taxon>
        <taxon>Pseudomonadati</taxon>
        <taxon>Bacteroidota</taxon>
        <taxon>Cytophagia</taxon>
        <taxon>Cytophagales</taxon>
        <taxon>Spirosomataceae</taxon>
        <taxon>Dyadobacter</taxon>
    </lineage>
</organism>
<feature type="domain" description="NodB homology" evidence="3">
    <location>
        <begin position="30"/>
        <end position="253"/>
    </location>
</feature>
<dbReference type="PANTHER" id="PTHR10587">
    <property type="entry name" value="GLYCOSYL TRANSFERASE-RELATED"/>
    <property type="match status" value="1"/>
</dbReference>
<dbReference type="PANTHER" id="PTHR10587:SF133">
    <property type="entry name" value="CHITIN DEACETYLASE 1-RELATED"/>
    <property type="match status" value="1"/>
</dbReference>
<sequence length="311" mass="35656">MKIEFLLVTLVMYSIAGFGIDAQVVSNNRPKIAFTFDDGQTNDFPGYKLVEWNELLISHLRKHRVKVILFSSGANKTDEKGKYVLSSWNKAGHLIGNHTLTHPNFNSKNTSLDDFKREFVANDSIIKQYSNFYPYFRFPYLKEGNTTGKVSGFREVMKKSGYKNGHVSIDASDWYIDSRLVKRLRENPKADVSGYRAYYKDHLMSRALYYDSLSTKLTGRKISHVILLHHNLAAALFLDDLIQHFKENGWEVVDADVAYQDKIYQEMPSIVPAGESLVWALAKQSGKFEGVLRYPAEDVVYERPMMDKLGL</sequence>
<proteinExistence type="predicted"/>
<dbReference type="PROSITE" id="PS51677">
    <property type="entry name" value="NODB"/>
    <property type="match status" value="1"/>
</dbReference>
<keyword evidence="1" id="KW-0479">Metal-binding</keyword>
<dbReference type="InterPro" id="IPR002509">
    <property type="entry name" value="NODB_dom"/>
</dbReference>
<gene>
    <name evidence="4" type="ORF">IEE83_08600</name>
</gene>
<keyword evidence="2" id="KW-0378">Hydrolase</keyword>
<dbReference type="Proteomes" id="UP000634134">
    <property type="component" value="Unassembled WGS sequence"/>
</dbReference>
<protein>
    <submittedName>
        <fullName evidence="4">Polysaccharide deacetylase family protein</fullName>
    </submittedName>
</protein>
<dbReference type="Gene3D" id="3.20.20.370">
    <property type="entry name" value="Glycoside hydrolase/deacetylase"/>
    <property type="match status" value="1"/>
</dbReference>
<dbReference type="InterPro" id="IPR050248">
    <property type="entry name" value="Polysacc_deacetylase_ArnD"/>
</dbReference>
<evidence type="ECO:0000256" key="1">
    <source>
        <dbReference type="ARBA" id="ARBA00022723"/>
    </source>
</evidence>
<reference evidence="5" key="1">
    <citation type="submission" date="2023-07" db="EMBL/GenBank/DDBJ databases">
        <title>Dyadobacter sp. nov 'subterranea' isolated from contaminted grondwater.</title>
        <authorList>
            <person name="Szabo I."/>
            <person name="Al-Omari J."/>
            <person name="Szerdahelyi S.G."/>
            <person name="Rado J."/>
        </authorList>
    </citation>
    <scope>NUCLEOTIDE SEQUENCE [LARGE SCALE GENOMIC DNA]</scope>
    <source>
        <strain evidence="5">UP-52</strain>
    </source>
</reference>
<dbReference type="InterPro" id="IPR011330">
    <property type="entry name" value="Glyco_hydro/deAcase_b/a-brl"/>
</dbReference>
<evidence type="ECO:0000256" key="2">
    <source>
        <dbReference type="ARBA" id="ARBA00022801"/>
    </source>
</evidence>
<name>A0ABR9W8X8_9BACT</name>
<accession>A0ABR9W8X8</accession>
<dbReference type="Pfam" id="PF01522">
    <property type="entry name" value="Polysacc_deac_1"/>
    <property type="match status" value="1"/>
</dbReference>
<dbReference type="SUPFAM" id="SSF88713">
    <property type="entry name" value="Glycoside hydrolase/deacetylase"/>
    <property type="match status" value="1"/>
</dbReference>
<dbReference type="RefSeq" id="WP_194120182.1">
    <property type="nucleotide sequence ID" value="NZ_JACYGY010000001.1"/>
</dbReference>
<evidence type="ECO:0000259" key="3">
    <source>
        <dbReference type="PROSITE" id="PS51677"/>
    </source>
</evidence>